<dbReference type="OrthoDB" id="430637at2759"/>
<name>A0A8J6BZ51_9EUKA</name>
<proteinExistence type="predicted"/>
<keyword evidence="3" id="KW-1185">Reference proteome</keyword>
<keyword evidence="1" id="KW-1133">Transmembrane helix</keyword>
<dbReference type="Gene3D" id="1.20.5.110">
    <property type="match status" value="1"/>
</dbReference>
<organism evidence="2 3">
    <name type="scientific">Carpediemonas membranifera</name>
    <dbReference type="NCBI Taxonomy" id="201153"/>
    <lineage>
        <taxon>Eukaryota</taxon>
        <taxon>Metamonada</taxon>
        <taxon>Carpediemonas-like organisms</taxon>
        <taxon>Carpediemonas</taxon>
    </lineage>
</organism>
<protein>
    <submittedName>
        <fullName evidence="2">Uncharacterized protein</fullName>
    </submittedName>
</protein>
<keyword evidence="1" id="KW-0812">Transmembrane</keyword>
<evidence type="ECO:0000256" key="1">
    <source>
        <dbReference type="SAM" id="Phobius"/>
    </source>
</evidence>
<comment type="caution">
    <text evidence="2">The sequence shown here is derived from an EMBL/GenBank/DDBJ whole genome shotgun (WGS) entry which is preliminary data.</text>
</comment>
<accession>A0A8J6BZ51</accession>
<sequence>MADQRKTLDRAFHDQRQRLLKDQDSINDMEEGLGNAMTTATNTATLGKDALTELKRQHEELKGAQDGIGRIGDNVKKANRLTFMMILREWKIRIILMIVLLIQLLFILVMLYFRWVNPTLKCLPDSIKPFLTLCWGSFGRKHGHCECMSWP</sequence>
<dbReference type="Proteomes" id="UP000717585">
    <property type="component" value="Unassembled WGS sequence"/>
</dbReference>
<evidence type="ECO:0000313" key="2">
    <source>
        <dbReference type="EMBL" id="KAG9395196.1"/>
    </source>
</evidence>
<dbReference type="EMBL" id="JAHDYR010000012">
    <property type="protein sequence ID" value="KAG9395196.1"/>
    <property type="molecule type" value="Genomic_DNA"/>
</dbReference>
<dbReference type="SUPFAM" id="SSF58038">
    <property type="entry name" value="SNARE fusion complex"/>
    <property type="match status" value="1"/>
</dbReference>
<gene>
    <name evidence="2" type="ORF">J8273_0416</name>
</gene>
<feature type="transmembrane region" description="Helical" evidence="1">
    <location>
        <begin position="94"/>
        <end position="115"/>
    </location>
</feature>
<evidence type="ECO:0000313" key="3">
    <source>
        <dbReference type="Proteomes" id="UP000717585"/>
    </source>
</evidence>
<reference evidence="2" key="1">
    <citation type="submission" date="2021-05" db="EMBL/GenBank/DDBJ databases">
        <title>A free-living protist that lacks canonical eukaryotic 1 DNA replication and segregation systems.</title>
        <authorList>
            <person name="Salas-Leiva D.E."/>
            <person name="Tromer E.C."/>
            <person name="Curtis B.A."/>
            <person name="Jerlstrom-Hultqvist J."/>
            <person name="Kolisko M."/>
            <person name="Yi Z."/>
            <person name="Salas-Leiva J.S."/>
            <person name="Gallot-Lavallee L."/>
            <person name="Kops G.J.P.L."/>
            <person name="Archibald J.M."/>
            <person name="Simpson A.G.B."/>
            <person name="Roger A.J."/>
        </authorList>
    </citation>
    <scope>NUCLEOTIDE SEQUENCE</scope>
    <source>
        <strain evidence="2">BICM</strain>
    </source>
</reference>
<dbReference type="AlphaFoldDB" id="A0A8J6BZ51"/>
<keyword evidence="1" id="KW-0472">Membrane</keyword>